<keyword evidence="3" id="KW-1185">Reference proteome</keyword>
<protein>
    <recommendedName>
        <fullName evidence="4">Competence protein ComG</fullName>
    </recommendedName>
</protein>
<feature type="transmembrane region" description="Helical" evidence="1">
    <location>
        <begin position="12"/>
        <end position="32"/>
    </location>
</feature>
<reference evidence="2 3" key="1">
    <citation type="journal article" date="2016" name="Antonie Van Leeuwenhoek">
        <title>Bacillus depressus sp. nov., isolated from soil of a sunflower field.</title>
        <authorList>
            <person name="Wei X."/>
            <person name="Xin D."/>
            <person name="Xin Y."/>
            <person name="Zhang H."/>
            <person name="Wang T."/>
            <person name="Zhang J."/>
        </authorList>
    </citation>
    <scope>NUCLEOTIDE SEQUENCE [LARGE SCALE GENOMIC DNA]</scope>
    <source>
        <strain evidence="2 3">BZ1</strain>
    </source>
</reference>
<accession>A0A6L3VA56</accession>
<dbReference type="AlphaFoldDB" id="A0A6L3VA56"/>
<dbReference type="EMBL" id="WBOS01000001">
    <property type="protein sequence ID" value="KAB2338500.1"/>
    <property type="molecule type" value="Genomic_DNA"/>
</dbReference>
<keyword evidence="1" id="KW-0472">Membrane</keyword>
<proteinExistence type="predicted"/>
<dbReference type="OrthoDB" id="2933258at2"/>
<comment type="caution">
    <text evidence="2">The sequence shown here is derived from an EMBL/GenBank/DDBJ whole genome shotgun (WGS) entry which is preliminary data.</text>
</comment>
<keyword evidence="1" id="KW-1133">Transmembrane helix</keyword>
<organism evidence="2 3">
    <name type="scientific">Cytobacillus depressus</name>
    <dbReference type="NCBI Taxonomy" id="1602942"/>
    <lineage>
        <taxon>Bacteria</taxon>
        <taxon>Bacillati</taxon>
        <taxon>Bacillota</taxon>
        <taxon>Bacilli</taxon>
        <taxon>Bacillales</taxon>
        <taxon>Bacillaceae</taxon>
        <taxon>Cytobacillus</taxon>
    </lineage>
</organism>
<dbReference type="Pfam" id="PF14173">
    <property type="entry name" value="ComGG"/>
    <property type="match status" value="1"/>
</dbReference>
<dbReference type="InterPro" id="IPR020372">
    <property type="entry name" value="Competence_ComGG"/>
</dbReference>
<evidence type="ECO:0008006" key="4">
    <source>
        <dbReference type="Google" id="ProtNLM"/>
    </source>
</evidence>
<sequence length="127" mass="15101">MLRNEKGFVYPLTFSIIILAVSLLIIHIELYLSEVRFYKETEKSLKQEYYFLSSVKEIERIFLEEDTKISSGELKFSDGNVHYRTSEISNSVYLITFSLSLEDHREITAYGYFDLEEGKMFKWVERN</sequence>
<gene>
    <name evidence="2" type="ORF">F7731_02765</name>
</gene>
<keyword evidence="1" id="KW-0812">Transmembrane</keyword>
<name>A0A6L3VA56_9BACI</name>
<evidence type="ECO:0000256" key="1">
    <source>
        <dbReference type="SAM" id="Phobius"/>
    </source>
</evidence>
<evidence type="ECO:0000313" key="3">
    <source>
        <dbReference type="Proteomes" id="UP000481030"/>
    </source>
</evidence>
<evidence type="ECO:0000313" key="2">
    <source>
        <dbReference type="EMBL" id="KAB2338500.1"/>
    </source>
</evidence>
<dbReference type="Proteomes" id="UP000481030">
    <property type="component" value="Unassembled WGS sequence"/>
</dbReference>